<sequence>MVAKNNILAHNRDLTISRYLKTDIDTTDHGNNVFPNILKKQLELSHPECVVRVRYDSDGRKRRLLRGNHRHHVCLFAEREVGEITFGEAFTCHARTKKDSEI</sequence>
<proteinExistence type="predicted"/>
<reference evidence="1" key="1">
    <citation type="journal article" date="2012" name="Nature">
        <title>The oyster genome reveals stress adaptation and complexity of shell formation.</title>
        <authorList>
            <person name="Zhang G."/>
            <person name="Fang X."/>
            <person name="Guo X."/>
            <person name="Li L."/>
            <person name="Luo R."/>
            <person name="Xu F."/>
            <person name="Yang P."/>
            <person name="Zhang L."/>
            <person name="Wang X."/>
            <person name="Qi H."/>
            <person name="Xiong Z."/>
            <person name="Que H."/>
            <person name="Xie Y."/>
            <person name="Holland P.W."/>
            <person name="Paps J."/>
            <person name="Zhu Y."/>
            <person name="Wu F."/>
            <person name="Chen Y."/>
            <person name="Wang J."/>
            <person name="Peng C."/>
            <person name="Meng J."/>
            <person name="Yang L."/>
            <person name="Liu J."/>
            <person name="Wen B."/>
            <person name="Zhang N."/>
            <person name="Huang Z."/>
            <person name="Zhu Q."/>
            <person name="Feng Y."/>
            <person name="Mount A."/>
            <person name="Hedgecock D."/>
            <person name="Xu Z."/>
            <person name="Liu Y."/>
            <person name="Domazet-Loso T."/>
            <person name="Du Y."/>
            <person name="Sun X."/>
            <person name="Zhang S."/>
            <person name="Liu B."/>
            <person name="Cheng P."/>
            <person name="Jiang X."/>
            <person name="Li J."/>
            <person name="Fan D."/>
            <person name="Wang W."/>
            <person name="Fu W."/>
            <person name="Wang T."/>
            <person name="Wang B."/>
            <person name="Zhang J."/>
            <person name="Peng Z."/>
            <person name="Li Y."/>
            <person name="Li N."/>
            <person name="Wang J."/>
            <person name="Chen M."/>
            <person name="He Y."/>
            <person name="Tan F."/>
            <person name="Song X."/>
            <person name="Zheng Q."/>
            <person name="Huang R."/>
            <person name="Yang H."/>
            <person name="Du X."/>
            <person name="Chen L."/>
            <person name="Yang M."/>
            <person name="Gaffney P.M."/>
            <person name="Wang S."/>
            <person name="Luo L."/>
            <person name="She Z."/>
            <person name="Ming Y."/>
            <person name="Huang W."/>
            <person name="Zhang S."/>
            <person name="Huang B."/>
            <person name="Zhang Y."/>
            <person name="Qu T."/>
            <person name="Ni P."/>
            <person name="Miao G."/>
            <person name="Wang J."/>
            <person name="Wang Q."/>
            <person name="Steinberg C.E."/>
            <person name="Wang H."/>
            <person name="Li N."/>
            <person name="Qian L."/>
            <person name="Zhang G."/>
            <person name="Li Y."/>
            <person name="Yang H."/>
            <person name="Liu X."/>
            <person name="Wang J."/>
            <person name="Yin Y."/>
            <person name="Wang J."/>
        </authorList>
    </citation>
    <scope>NUCLEOTIDE SEQUENCE [LARGE SCALE GENOMIC DNA]</scope>
    <source>
        <strain evidence="1">05x7-T-G4-1.051#20</strain>
    </source>
</reference>
<dbReference type="HOGENOM" id="CLU_2280106_0_0_1"/>
<dbReference type="InParanoid" id="K1Q7B5"/>
<evidence type="ECO:0000313" key="1">
    <source>
        <dbReference type="EMBL" id="EKC24745.1"/>
    </source>
</evidence>
<name>K1Q7B5_MAGGI</name>
<dbReference type="EMBL" id="JH818227">
    <property type="protein sequence ID" value="EKC24745.1"/>
    <property type="molecule type" value="Genomic_DNA"/>
</dbReference>
<accession>K1Q7B5</accession>
<gene>
    <name evidence="1" type="ORF">CGI_10016916</name>
</gene>
<protein>
    <submittedName>
        <fullName evidence="1">Uncharacterized protein</fullName>
    </submittedName>
</protein>
<dbReference type="AlphaFoldDB" id="K1Q7B5"/>
<organism evidence="1">
    <name type="scientific">Magallana gigas</name>
    <name type="common">Pacific oyster</name>
    <name type="synonym">Crassostrea gigas</name>
    <dbReference type="NCBI Taxonomy" id="29159"/>
    <lineage>
        <taxon>Eukaryota</taxon>
        <taxon>Metazoa</taxon>
        <taxon>Spiralia</taxon>
        <taxon>Lophotrochozoa</taxon>
        <taxon>Mollusca</taxon>
        <taxon>Bivalvia</taxon>
        <taxon>Autobranchia</taxon>
        <taxon>Pteriomorphia</taxon>
        <taxon>Ostreida</taxon>
        <taxon>Ostreoidea</taxon>
        <taxon>Ostreidae</taxon>
        <taxon>Magallana</taxon>
    </lineage>
</organism>